<dbReference type="InterPro" id="IPR011251">
    <property type="entry name" value="Luciferase-like_dom"/>
</dbReference>
<dbReference type="Pfam" id="PF00296">
    <property type="entry name" value="Bac_luciferase"/>
    <property type="match status" value="1"/>
</dbReference>
<dbReference type="InterPro" id="IPR051260">
    <property type="entry name" value="Diverse_substr_monoxygenases"/>
</dbReference>
<dbReference type="PANTHER" id="PTHR30011">
    <property type="entry name" value="ALKANESULFONATE MONOOXYGENASE-RELATED"/>
    <property type="match status" value="1"/>
</dbReference>
<evidence type="ECO:0000313" key="9">
    <source>
        <dbReference type="Proteomes" id="UP000184452"/>
    </source>
</evidence>
<proteinExistence type="inferred from homology"/>
<organism evidence="8 9">
    <name type="scientific">Nocardiopsis flavescens</name>
    <dbReference type="NCBI Taxonomy" id="758803"/>
    <lineage>
        <taxon>Bacteria</taxon>
        <taxon>Bacillati</taxon>
        <taxon>Actinomycetota</taxon>
        <taxon>Actinomycetes</taxon>
        <taxon>Streptosporangiales</taxon>
        <taxon>Nocardiopsidaceae</taxon>
        <taxon>Nocardiopsis</taxon>
    </lineage>
</organism>
<keyword evidence="3" id="KW-0560">Oxidoreductase</keyword>
<name>A0A1M6HIT3_9ACTN</name>
<keyword evidence="4 8" id="KW-0503">Monooxygenase</keyword>
<keyword evidence="2 6" id="KW-0288">FMN</keyword>
<dbReference type="Gene3D" id="3.20.20.30">
    <property type="entry name" value="Luciferase-like domain"/>
    <property type="match status" value="1"/>
</dbReference>
<dbReference type="RefSeq" id="WP_073377989.1">
    <property type="nucleotide sequence ID" value="NZ_FQZK01000004.1"/>
</dbReference>
<dbReference type="PANTHER" id="PTHR30011:SF16">
    <property type="entry name" value="C2H2 FINGER DOMAIN TRANSCRIPTION FACTOR (EUROFUNG)-RELATED"/>
    <property type="match status" value="1"/>
</dbReference>
<evidence type="ECO:0000256" key="1">
    <source>
        <dbReference type="ARBA" id="ARBA00022630"/>
    </source>
</evidence>
<keyword evidence="9" id="KW-1185">Reference proteome</keyword>
<dbReference type="AlphaFoldDB" id="A0A1M6HIT3"/>
<evidence type="ECO:0000256" key="2">
    <source>
        <dbReference type="ARBA" id="ARBA00022643"/>
    </source>
</evidence>
<evidence type="ECO:0000256" key="4">
    <source>
        <dbReference type="ARBA" id="ARBA00023033"/>
    </source>
</evidence>
<dbReference type="STRING" id="758803.SAMN05421803_104194"/>
<dbReference type="EMBL" id="FQZK01000004">
    <property type="protein sequence ID" value="SHJ22101.1"/>
    <property type="molecule type" value="Genomic_DNA"/>
</dbReference>
<reference evidence="8 9" key="1">
    <citation type="submission" date="2016-11" db="EMBL/GenBank/DDBJ databases">
        <authorList>
            <person name="Jaros S."/>
            <person name="Januszkiewicz K."/>
            <person name="Wedrychowicz H."/>
        </authorList>
    </citation>
    <scope>NUCLEOTIDE SEQUENCE [LARGE SCALE GENOMIC DNA]</scope>
    <source>
        <strain evidence="8 9">CGMCC 4.5723</strain>
    </source>
</reference>
<evidence type="ECO:0000313" key="8">
    <source>
        <dbReference type="EMBL" id="SHJ22101.1"/>
    </source>
</evidence>
<evidence type="ECO:0000259" key="7">
    <source>
        <dbReference type="Pfam" id="PF00296"/>
    </source>
</evidence>
<comment type="similarity">
    <text evidence="5">Belongs to the NtaA/SnaA/DszA monooxygenase family.</text>
</comment>
<dbReference type="InterPro" id="IPR016215">
    <property type="entry name" value="NTA_MOA"/>
</dbReference>
<gene>
    <name evidence="8" type="ORF">SAMN05421803_104194</name>
</gene>
<dbReference type="SUPFAM" id="SSF51679">
    <property type="entry name" value="Bacterial luciferase-like"/>
    <property type="match status" value="1"/>
</dbReference>
<dbReference type="Proteomes" id="UP000184452">
    <property type="component" value="Unassembled WGS sequence"/>
</dbReference>
<accession>A0A1M6HIT3</accession>
<protein>
    <submittedName>
        <fullName evidence="8">Flavin-dependent oxidoreductase, luciferase family (Includes alkanesulfonate monooxygenase SsuD and methylene tetrahydromethanopterin reductase)</fullName>
    </submittedName>
</protein>
<feature type="domain" description="Luciferase-like" evidence="7">
    <location>
        <begin position="19"/>
        <end position="256"/>
    </location>
</feature>
<dbReference type="InterPro" id="IPR036661">
    <property type="entry name" value="Luciferase-like_sf"/>
</dbReference>
<dbReference type="OrthoDB" id="3265338at2"/>
<evidence type="ECO:0000256" key="3">
    <source>
        <dbReference type="ARBA" id="ARBA00023002"/>
    </source>
</evidence>
<evidence type="ECO:0000256" key="6">
    <source>
        <dbReference type="PIRSR" id="PIRSR000337-1"/>
    </source>
</evidence>
<dbReference type="GO" id="GO:0016705">
    <property type="term" value="F:oxidoreductase activity, acting on paired donors, with incorporation or reduction of molecular oxygen"/>
    <property type="evidence" value="ECO:0007669"/>
    <property type="project" value="InterPro"/>
</dbReference>
<dbReference type="GO" id="GO:0004497">
    <property type="term" value="F:monooxygenase activity"/>
    <property type="evidence" value="ECO:0007669"/>
    <property type="project" value="UniProtKB-KW"/>
</dbReference>
<dbReference type="PIRSF" id="PIRSF000337">
    <property type="entry name" value="NTA_MOA"/>
    <property type="match status" value="1"/>
</dbReference>
<feature type="binding site" evidence="6">
    <location>
        <position position="75"/>
    </location>
    <ligand>
        <name>FMN</name>
        <dbReference type="ChEBI" id="CHEBI:58210"/>
    </ligand>
</feature>
<keyword evidence="1 6" id="KW-0285">Flavoprotein</keyword>
<sequence length="345" mass="36386">MAHPLDRPLTLGVALDGAGGGFTAADHVRAVRLAEDAGLDFAALGDSLTGVSRPDALLTLAAVAPHTRRIGLVPTVTVTHTEPFHVSKAVASLDFASRGRAGWWVEVSRTGSDARAVGRRPTAPGEELWAEATAVADVVSRLWDSWEDGAEIRDTATGRFVDRDRLHYVDFEGPGWSVRGPSITPRPPQGRPPVVVRAEDDHALATAAVAADVVVVTSGTLGAVRERCLRVREEVAAAGRDRDGVFVLAEVRAHLARGGPGPDRAGAGLVHTGSPGALAEALLEWGRVVDGFVVGFGSTDEDLPLFTERTVPLLRESGVLREGDGPRTLRDRLGLARPDSRYGAG</sequence>
<evidence type="ECO:0000256" key="5">
    <source>
        <dbReference type="ARBA" id="ARBA00033748"/>
    </source>
</evidence>